<reference evidence="2" key="1">
    <citation type="journal article" date="2024" name="Algal Res.">
        <title>Biochemical, toxicological and genomic investigation of a high-biomass producing Limnothrix strain isolated from Italian shallow drinking water reservoir.</title>
        <authorList>
            <person name="Simonazzi M."/>
            <person name="Shishido T.K."/>
            <person name="Delbaje E."/>
            <person name="Wahlsten M."/>
            <person name="Fewer D.P."/>
            <person name="Sivonen K."/>
            <person name="Pezzolesi L."/>
            <person name="Pistocchi R."/>
        </authorList>
    </citation>
    <scope>NUCLEOTIDE SEQUENCE [LARGE SCALE GENOMIC DNA]</scope>
    <source>
        <strain evidence="2">LRLZ20PSL1</strain>
    </source>
</reference>
<organism evidence="1 2">
    <name type="scientific">Limnothrix redekei LRLZ20PSL1</name>
    <dbReference type="NCBI Taxonomy" id="3112953"/>
    <lineage>
        <taxon>Bacteria</taxon>
        <taxon>Bacillati</taxon>
        <taxon>Cyanobacteriota</taxon>
        <taxon>Cyanophyceae</taxon>
        <taxon>Pseudanabaenales</taxon>
        <taxon>Pseudanabaenaceae</taxon>
        <taxon>Limnothrix</taxon>
    </lineage>
</organism>
<protein>
    <submittedName>
        <fullName evidence="1">Uncharacterized protein</fullName>
    </submittedName>
</protein>
<comment type="caution">
    <text evidence="1">The sequence shown here is derived from an EMBL/GenBank/DDBJ whole genome shotgun (WGS) entry which is preliminary data.</text>
</comment>
<evidence type="ECO:0000313" key="1">
    <source>
        <dbReference type="EMBL" id="MFG3818985.1"/>
    </source>
</evidence>
<keyword evidence="2" id="KW-1185">Reference proteome</keyword>
<accession>A0ABW7CCX4</accession>
<proteinExistence type="predicted"/>
<sequence length="74" mass="8240">MPGLNQLGLVFLNEFDNATDFVVRKAEVFAGFNWIEPNLDQLPIAFDVDVGRLSSIGTEENETVGADLQNGWHF</sequence>
<dbReference type="EMBL" id="JAZAQF010000086">
    <property type="protein sequence ID" value="MFG3818985.1"/>
    <property type="molecule type" value="Genomic_DNA"/>
</dbReference>
<dbReference type="Proteomes" id="UP001604335">
    <property type="component" value="Unassembled WGS sequence"/>
</dbReference>
<name>A0ABW7CCX4_9CYAN</name>
<gene>
    <name evidence="1" type="ORF">VPK24_15185</name>
</gene>
<evidence type="ECO:0000313" key="2">
    <source>
        <dbReference type="Proteomes" id="UP001604335"/>
    </source>
</evidence>